<feature type="compositionally biased region" description="Low complexity" evidence="1">
    <location>
        <begin position="418"/>
        <end position="429"/>
    </location>
</feature>
<feature type="region of interest" description="Disordered" evidence="1">
    <location>
        <begin position="498"/>
        <end position="527"/>
    </location>
</feature>
<evidence type="ECO:0000313" key="2">
    <source>
        <dbReference type="EMBL" id="TKW28211.1"/>
    </source>
</evidence>
<protein>
    <recommendedName>
        <fullName evidence="4">DUF4283 domain-containing protein</fullName>
    </recommendedName>
</protein>
<accession>A0A4U6VFA0</accession>
<feature type="compositionally biased region" description="Basic and acidic residues" evidence="1">
    <location>
        <begin position="335"/>
        <end position="389"/>
    </location>
</feature>
<dbReference type="InterPro" id="IPR053253">
    <property type="entry name" value="Sex_diff_modulator"/>
</dbReference>
<dbReference type="PANTHER" id="PTHR33087:SF21">
    <property type="entry name" value="OS03G0782100 PROTEIN"/>
    <property type="match status" value="1"/>
</dbReference>
<dbReference type="Proteomes" id="UP000298652">
    <property type="component" value="Chromosome 3"/>
</dbReference>
<sequence length="527" mass="59264">MPLLQPTGRQPAHRHTQQAEAAGPCPCYRRRRRRRRRRRQTPRWPCHVSGIQRRGPSRSTASFNPLEPSMRTSRSGTPWRPSPGRSVGRGSPTKGRGEGHQGGVQAAPGEVSVSRHFPEAFLIKFKFGHHCSAALQKGKAAATGVEVFFTKWWSLQDAEGAALLFRVRLCLDGVPMHAWRTNIAERIIGSNCALEGIDTNLDQPEETKTINLWAWMANPSSIPKCVWLTFTGRARDARLEAVLVSSTPPERWQRGVKHCVIVHLEEIQDYMLASVNLDDRTSCTPAIRRLPWLHRRGDNAAPGCRARGALFLATMPGPFAPCRSEAARERQRRGYNNDHPSKGESWRRRKDDDNDRDHHGGDRARREHEASKHTDGHGGEGYREWERSPRPGARRAVAMEGVTDSRRLCLSRTRRSPHSNSSNSAHSATGRQSNSDFSLLTRQPRFRRQPKTSSAGNRGRRTASWPPFTRNSPTTLTKRWCLVTSFTCCNRRMKPGPVLREPSPGARRYRQGEGCIPTNPGRLDAAS</sequence>
<feature type="region of interest" description="Disordered" evidence="1">
    <location>
        <begin position="324"/>
        <end position="471"/>
    </location>
</feature>
<proteinExistence type="predicted"/>
<feature type="compositionally biased region" description="Polar residues" evidence="1">
    <location>
        <begin position="430"/>
        <end position="441"/>
    </location>
</feature>
<name>A0A4U6VFA0_SETVI</name>
<feature type="compositionally biased region" description="Basic residues" evidence="1">
    <location>
        <begin position="28"/>
        <end position="41"/>
    </location>
</feature>
<reference evidence="2" key="1">
    <citation type="submission" date="2019-03" db="EMBL/GenBank/DDBJ databases">
        <title>WGS assembly of Setaria viridis.</title>
        <authorList>
            <person name="Huang P."/>
            <person name="Jenkins J."/>
            <person name="Grimwood J."/>
            <person name="Barry K."/>
            <person name="Healey A."/>
            <person name="Mamidi S."/>
            <person name="Sreedasyam A."/>
            <person name="Shu S."/>
            <person name="Feldman M."/>
            <person name="Wu J."/>
            <person name="Yu Y."/>
            <person name="Chen C."/>
            <person name="Johnson J."/>
            <person name="Rokhsar D."/>
            <person name="Baxter I."/>
            <person name="Schmutz J."/>
            <person name="Brutnell T."/>
            <person name="Kellogg E."/>
        </authorList>
    </citation>
    <scope>NUCLEOTIDE SEQUENCE [LARGE SCALE GENOMIC DNA]</scope>
</reference>
<dbReference type="Gramene" id="TKW28211">
    <property type="protein sequence ID" value="TKW28211"/>
    <property type="gene ID" value="SEVIR_3G322100v2"/>
</dbReference>
<organism evidence="2 3">
    <name type="scientific">Setaria viridis</name>
    <name type="common">Green bristlegrass</name>
    <name type="synonym">Setaria italica subsp. viridis</name>
    <dbReference type="NCBI Taxonomy" id="4556"/>
    <lineage>
        <taxon>Eukaryota</taxon>
        <taxon>Viridiplantae</taxon>
        <taxon>Streptophyta</taxon>
        <taxon>Embryophyta</taxon>
        <taxon>Tracheophyta</taxon>
        <taxon>Spermatophyta</taxon>
        <taxon>Magnoliopsida</taxon>
        <taxon>Liliopsida</taxon>
        <taxon>Poales</taxon>
        <taxon>Poaceae</taxon>
        <taxon>PACMAD clade</taxon>
        <taxon>Panicoideae</taxon>
        <taxon>Panicodae</taxon>
        <taxon>Paniceae</taxon>
        <taxon>Cenchrinae</taxon>
        <taxon>Setaria</taxon>
    </lineage>
</organism>
<keyword evidence="3" id="KW-1185">Reference proteome</keyword>
<feature type="region of interest" description="Disordered" evidence="1">
    <location>
        <begin position="1"/>
        <end position="109"/>
    </location>
</feature>
<dbReference type="EMBL" id="CM016554">
    <property type="protein sequence ID" value="TKW28211.1"/>
    <property type="molecule type" value="Genomic_DNA"/>
</dbReference>
<evidence type="ECO:0000313" key="3">
    <source>
        <dbReference type="Proteomes" id="UP000298652"/>
    </source>
</evidence>
<gene>
    <name evidence="2" type="ORF">SEVIR_3G322100v2</name>
</gene>
<dbReference type="AlphaFoldDB" id="A0A4U6VFA0"/>
<evidence type="ECO:0008006" key="4">
    <source>
        <dbReference type="Google" id="ProtNLM"/>
    </source>
</evidence>
<evidence type="ECO:0000256" key="1">
    <source>
        <dbReference type="SAM" id="MobiDB-lite"/>
    </source>
</evidence>
<dbReference type="PANTHER" id="PTHR33087">
    <property type="entry name" value="OS07G0539200 PROTEIN"/>
    <property type="match status" value="1"/>
</dbReference>